<organism evidence="2 3">
    <name type="scientific">Actinopolyspora alba</name>
    <dbReference type="NCBI Taxonomy" id="673379"/>
    <lineage>
        <taxon>Bacteria</taxon>
        <taxon>Bacillati</taxon>
        <taxon>Actinomycetota</taxon>
        <taxon>Actinomycetes</taxon>
        <taxon>Actinopolysporales</taxon>
        <taxon>Actinopolysporaceae</taxon>
        <taxon>Actinopolyspora</taxon>
        <taxon>Actinopolyspora alba group</taxon>
    </lineage>
</organism>
<dbReference type="Proteomes" id="UP000198716">
    <property type="component" value="Unassembled WGS sequence"/>
</dbReference>
<evidence type="ECO:0000313" key="3">
    <source>
        <dbReference type="Proteomes" id="UP000198716"/>
    </source>
</evidence>
<sequence length="242" mass="25814">MVSLYGIGGEPDLARCARFAARLDRLRVGLSVLVPASLLADSAVTDWLRERVVSGDALVLHGLEPPRSNRIRGLHDDRRRPRHEAGLRLTAVSAVLDAAGLGSETFAPLGGRASTGTLAALRAAGFGACVEPEVLRDLRTGRVRRSRVRTPAGFRSESARRRGLRSMAEREVRDWPGLARLAISAEDLGHPTRRTAVHEAIDLALLHGAVPATYPELVAPPPAPPRSAPTGRGAPNPDPLTS</sequence>
<evidence type="ECO:0008006" key="4">
    <source>
        <dbReference type="Google" id="ProtNLM"/>
    </source>
</evidence>
<evidence type="ECO:0000256" key="1">
    <source>
        <dbReference type="SAM" id="MobiDB-lite"/>
    </source>
</evidence>
<reference evidence="3" key="1">
    <citation type="submission" date="2016-10" db="EMBL/GenBank/DDBJ databases">
        <authorList>
            <person name="Varghese N."/>
            <person name="Submissions S."/>
        </authorList>
    </citation>
    <scope>NUCLEOTIDE SEQUENCE [LARGE SCALE GENOMIC DNA]</scope>
    <source>
        <strain evidence="3">DSM 45004</strain>
    </source>
</reference>
<dbReference type="AlphaFoldDB" id="A0A1I2AUP0"/>
<feature type="compositionally biased region" description="Pro residues" evidence="1">
    <location>
        <begin position="218"/>
        <end position="227"/>
    </location>
</feature>
<feature type="region of interest" description="Disordered" evidence="1">
    <location>
        <begin position="216"/>
        <end position="242"/>
    </location>
</feature>
<keyword evidence="3" id="KW-1185">Reference proteome</keyword>
<evidence type="ECO:0000313" key="2">
    <source>
        <dbReference type="EMBL" id="SFE47622.1"/>
    </source>
</evidence>
<dbReference type="EMBL" id="FOMZ01000014">
    <property type="protein sequence ID" value="SFE47622.1"/>
    <property type="molecule type" value="Genomic_DNA"/>
</dbReference>
<accession>A0A1I2AUP0</accession>
<protein>
    <recommendedName>
        <fullName evidence="4">DUF2334 domain-containing protein</fullName>
    </recommendedName>
</protein>
<gene>
    <name evidence="2" type="ORF">SAMN04487819_114128</name>
</gene>
<proteinExistence type="predicted"/>
<name>A0A1I2AUP0_9ACTN</name>